<keyword evidence="11" id="KW-0406">Ion transport</keyword>
<dbReference type="PANTHER" id="PTHR15929:SF0">
    <property type="entry name" value="STORE-OPERATED CALCIUM ENTRY-ASSOCIATED REGULATORY FACTOR"/>
    <property type="match status" value="1"/>
</dbReference>
<protein>
    <recommendedName>
        <fullName evidence="3">Store-operated calcium entry-associated regulatory factor</fullName>
    </recommendedName>
    <alternativeName>
        <fullName evidence="13">Transmembrane protein 66</fullName>
    </alternativeName>
</protein>
<evidence type="ECO:0000256" key="10">
    <source>
        <dbReference type="ARBA" id="ARBA00022989"/>
    </source>
</evidence>
<feature type="compositionally biased region" description="Basic and acidic residues" evidence="14">
    <location>
        <begin position="280"/>
        <end position="297"/>
    </location>
</feature>
<keyword evidence="6 15" id="KW-0812">Transmembrane</keyword>
<dbReference type="GO" id="GO:0005789">
    <property type="term" value="C:endoplasmic reticulum membrane"/>
    <property type="evidence" value="ECO:0007669"/>
    <property type="project" value="UniProtKB-SubCell"/>
</dbReference>
<dbReference type="OrthoDB" id="20303at2759"/>
<organism evidence="17 18">
    <name type="scientific">Exophiala spinifera</name>
    <dbReference type="NCBI Taxonomy" id="91928"/>
    <lineage>
        <taxon>Eukaryota</taxon>
        <taxon>Fungi</taxon>
        <taxon>Dikarya</taxon>
        <taxon>Ascomycota</taxon>
        <taxon>Pezizomycotina</taxon>
        <taxon>Eurotiomycetes</taxon>
        <taxon>Chaetothyriomycetidae</taxon>
        <taxon>Chaetothyriales</taxon>
        <taxon>Herpotrichiellaceae</taxon>
        <taxon>Exophiala</taxon>
    </lineage>
</organism>
<dbReference type="GO" id="GO:0006816">
    <property type="term" value="P:calcium ion transport"/>
    <property type="evidence" value="ECO:0007669"/>
    <property type="project" value="UniProtKB-KW"/>
</dbReference>
<feature type="compositionally biased region" description="Polar residues" evidence="14">
    <location>
        <begin position="323"/>
        <end position="344"/>
    </location>
</feature>
<dbReference type="PANTHER" id="PTHR15929">
    <property type="entry name" value="STORE-OPERATED CALCIUM ENTRY-ASSOCIATED REGULATORY FACTOR"/>
    <property type="match status" value="1"/>
</dbReference>
<dbReference type="HOGENOM" id="CLU_046802_1_0_1"/>
<evidence type="ECO:0000256" key="16">
    <source>
        <dbReference type="SAM" id="SignalP"/>
    </source>
</evidence>
<evidence type="ECO:0000256" key="6">
    <source>
        <dbReference type="ARBA" id="ARBA00022692"/>
    </source>
</evidence>
<keyword evidence="12 15" id="KW-0472">Membrane</keyword>
<feature type="transmembrane region" description="Helical" evidence="15">
    <location>
        <begin position="162"/>
        <end position="183"/>
    </location>
</feature>
<dbReference type="EMBL" id="KN847495">
    <property type="protein sequence ID" value="KIW15248.1"/>
    <property type="molecule type" value="Genomic_DNA"/>
</dbReference>
<proteinExistence type="inferred from homology"/>
<feature type="compositionally biased region" description="Gly residues" evidence="14">
    <location>
        <begin position="201"/>
        <end position="210"/>
    </location>
</feature>
<feature type="chain" id="PRO_5002238866" description="Store-operated calcium entry-associated regulatory factor" evidence="16">
    <location>
        <begin position="18"/>
        <end position="352"/>
    </location>
</feature>
<dbReference type="GO" id="GO:2001256">
    <property type="term" value="P:regulation of store-operated calcium entry"/>
    <property type="evidence" value="ECO:0007669"/>
    <property type="project" value="InterPro"/>
</dbReference>
<evidence type="ECO:0000256" key="9">
    <source>
        <dbReference type="ARBA" id="ARBA00022837"/>
    </source>
</evidence>
<keyword evidence="9" id="KW-0106">Calcium</keyword>
<evidence type="ECO:0000256" key="8">
    <source>
        <dbReference type="ARBA" id="ARBA00022824"/>
    </source>
</evidence>
<dbReference type="GeneID" id="27332376"/>
<evidence type="ECO:0000313" key="18">
    <source>
        <dbReference type="Proteomes" id="UP000053328"/>
    </source>
</evidence>
<evidence type="ECO:0000256" key="2">
    <source>
        <dbReference type="ARBA" id="ARBA00006833"/>
    </source>
</evidence>
<dbReference type="RefSeq" id="XP_016235464.1">
    <property type="nucleotide sequence ID" value="XM_016379637.1"/>
</dbReference>
<feature type="signal peptide" evidence="16">
    <location>
        <begin position="1"/>
        <end position="17"/>
    </location>
</feature>
<keyword evidence="5" id="KW-0109">Calcium transport</keyword>
<feature type="region of interest" description="Disordered" evidence="14">
    <location>
        <begin position="190"/>
        <end position="352"/>
    </location>
</feature>
<evidence type="ECO:0000256" key="4">
    <source>
        <dbReference type="ARBA" id="ARBA00022448"/>
    </source>
</evidence>
<evidence type="ECO:0000256" key="13">
    <source>
        <dbReference type="ARBA" id="ARBA00031116"/>
    </source>
</evidence>
<evidence type="ECO:0000256" key="7">
    <source>
        <dbReference type="ARBA" id="ARBA00022729"/>
    </source>
</evidence>
<gene>
    <name evidence="17" type="ORF">PV08_05293</name>
</gene>
<keyword evidence="8" id="KW-0256">Endoplasmic reticulum</keyword>
<evidence type="ECO:0000256" key="15">
    <source>
        <dbReference type="SAM" id="Phobius"/>
    </source>
</evidence>
<evidence type="ECO:0000256" key="12">
    <source>
        <dbReference type="ARBA" id="ARBA00023136"/>
    </source>
</evidence>
<evidence type="ECO:0000313" key="17">
    <source>
        <dbReference type="EMBL" id="KIW15248.1"/>
    </source>
</evidence>
<reference evidence="17 18" key="1">
    <citation type="submission" date="2015-01" db="EMBL/GenBank/DDBJ databases">
        <title>The Genome Sequence of Exophiala spinifera CBS89968.</title>
        <authorList>
            <consortium name="The Broad Institute Genomics Platform"/>
            <person name="Cuomo C."/>
            <person name="de Hoog S."/>
            <person name="Gorbushina A."/>
            <person name="Stielow B."/>
            <person name="Teixiera M."/>
            <person name="Abouelleil A."/>
            <person name="Chapman S.B."/>
            <person name="Priest M."/>
            <person name="Young S.K."/>
            <person name="Wortman J."/>
            <person name="Nusbaum C."/>
            <person name="Birren B."/>
        </authorList>
    </citation>
    <scope>NUCLEOTIDE SEQUENCE [LARGE SCALE GENOMIC DNA]</scope>
    <source>
        <strain evidence="17 18">CBS 89968</strain>
    </source>
</reference>
<comment type="similarity">
    <text evidence="2">Belongs to the SARAF family.</text>
</comment>
<dbReference type="Proteomes" id="UP000053328">
    <property type="component" value="Unassembled WGS sequence"/>
</dbReference>
<dbReference type="InterPro" id="IPR009567">
    <property type="entry name" value="SARAF"/>
</dbReference>
<evidence type="ECO:0000256" key="1">
    <source>
        <dbReference type="ARBA" id="ARBA00004115"/>
    </source>
</evidence>
<evidence type="ECO:0000256" key="14">
    <source>
        <dbReference type="SAM" id="MobiDB-lite"/>
    </source>
</evidence>
<keyword evidence="4" id="KW-0813">Transport</keyword>
<accession>A0A0D2B8H5</accession>
<dbReference type="Pfam" id="PF06682">
    <property type="entry name" value="SARAF"/>
    <property type="match status" value="1"/>
</dbReference>
<keyword evidence="7 16" id="KW-0732">Signal</keyword>
<evidence type="ECO:0000256" key="3">
    <source>
        <dbReference type="ARBA" id="ARBA00016584"/>
    </source>
</evidence>
<dbReference type="VEuPathDB" id="FungiDB:PV08_05293"/>
<evidence type="ECO:0000256" key="11">
    <source>
        <dbReference type="ARBA" id="ARBA00023065"/>
    </source>
</evidence>
<feature type="compositionally biased region" description="Low complexity" evidence="14">
    <location>
        <begin position="260"/>
        <end position="269"/>
    </location>
</feature>
<dbReference type="STRING" id="91928.A0A0D2B8H5"/>
<keyword evidence="18" id="KW-1185">Reference proteome</keyword>
<dbReference type="AlphaFoldDB" id="A0A0D2B8H5"/>
<comment type="subcellular location">
    <subcellularLocation>
        <location evidence="1">Endoplasmic reticulum membrane</location>
        <topology evidence="1">Single-pass type I membrane protein</topology>
    </subcellularLocation>
</comment>
<evidence type="ECO:0000256" key="5">
    <source>
        <dbReference type="ARBA" id="ARBA00022568"/>
    </source>
</evidence>
<sequence>MRLLILLTWLFTGSAFSARLTNPKKVPRDAVLLSKVSALTVRAGKQTSSRRVPAVPQLQCVGPSKICSLYTVDVIRCVNEGVDYDENNVQWSCKASLPEDFKLGSTDVICEGYESSDDPYVLKGSCGVEYRLLLTEKGEEKYGSAKNFGSDFMNEHTTASTLAASAFMIVFFVVLLIIIYRFWRAWRDQAPPRRPPRRGGDGGFGGGGGGGDDHDPPPPYEPRPPRPKKPTWTSSSSAGPSSTGRAQPRQAEGWRPGFWTGTAAGAAAAFLASRGTQTDPEPRRRDTGWFGRRRDDLWLGGRNDNNNQGGWFGRGNGTGAVPRQSSWGSGTESASPSSTRHTSTGFGGTRRR</sequence>
<keyword evidence="10 15" id="KW-1133">Transmembrane helix</keyword>
<name>A0A0D2B8H5_9EURO</name>
<feature type="compositionally biased region" description="Low complexity" evidence="14">
    <location>
        <begin position="230"/>
        <end position="244"/>
    </location>
</feature>